<dbReference type="RefSeq" id="WP_134437545.1">
    <property type="nucleotide sequence ID" value="NZ_SOML01000017.1"/>
</dbReference>
<evidence type="ECO:0000313" key="2">
    <source>
        <dbReference type="Proteomes" id="UP000297861"/>
    </source>
</evidence>
<organism evidence="1 2">
    <name type="scientific">Dysgonomonas capnocytophagoides</name>
    <dbReference type="NCBI Taxonomy" id="45254"/>
    <lineage>
        <taxon>Bacteria</taxon>
        <taxon>Pseudomonadati</taxon>
        <taxon>Bacteroidota</taxon>
        <taxon>Bacteroidia</taxon>
        <taxon>Bacteroidales</taxon>
        <taxon>Dysgonomonadaceae</taxon>
        <taxon>Dysgonomonas</taxon>
    </lineage>
</organism>
<evidence type="ECO:0000313" key="1">
    <source>
        <dbReference type="EMBL" id="TFD92588.1"/>
    </source>
</evidence>
<protein>
    <submittedName>
        <fullName evidence="1">Uncharacterized protein</fullName>
    </submittedName>
</protein>
<reference evidence="1 2" key="1">
    <citation type="submission" date="2019-03" db="EMBL/GenBank/DDBJ databases">
        <title>San Antonio Military Medical Center submission to MRSN (WRAIR), pending publication.</title>
        <authorList>
            <person name="Blyth D.M."/>
            <person name="Mccarthy S.L."/>
            <person name="Schall S.E."/>
            <person name="Stam J.A."/>
            <person name="Ong A.C."/>
            <person name="Mcgann P.T."/>
        </authorList>
    </citation>
    <scope>NUCLEOTIDE SEQUENCE [LARGE SCALE GENOMIC DNA]</scope>
    <source>
        <strain evidence="1 2">MRSN571793</strain>
    </source>
</reference>
<name>A0A4Y8KTU6_9BACT</name>
<dbReference type="Proteomes" id="UP000297861">
    <property type="component" value="Unassembled WGS sequence"/>
</dbReference>
<proteinExistence type="predicted"/>
<dbReference type="AlphaFoldDB" id="A0A4Y8KTU6"/>
<gene>
    <name evidence="1" type="ORF">E2605_18690</name>
</gene>
<dbReference type="EMBL" id="SOML01000017">
    <property type="protein sequence ID" value="TFD92588.1"/>
    <property type="molecule type" value="Genomic_DNA"/>
</dbReference>
<sequence length="73" mass="8298">MNKEELLQKFIGAIPDMAKDVIWSTNPSNSLGFIKTRRGGTCEIVISLINDSDDWIIEEPTEENTLDLFNKEL</sequence>
<keyword evidence="2" id="KW-1185">Reference proteome</keyword>
<accession>A0A4Y8KTU6</accession>
<comment type="caution">
    <text evidence="1">The sequence shown here is derived from an EMBL/GenBank/DDBJ whole genome shotgun (WGS) entry which is preliminary data.</text>
</comment>